<dbReference type="Gene3D" id="2.60.120.260">
    <property type="entry name" value="Galactose-binding domain-like"/>
    <property type="match status" value="1"/>
</dbReference>
<dbReference type="Proteomes" id="UP001166093">
    <property type="component" value="Unassembled WGS sequence"/>
</dbReference>
<dbReference type="Gene3D" id="2.10.25.10">
    <property type="entry name" value="Laminin"/>
    <property type="match status" value="1"/>
</dbReference>
<keyword evidence="4" id="KW-1185">Reference proteome</keyword>
<feature type="region of interest" description="Disordered" evidence="1">
    <location>
        <begin position="65"/>
        <end position="102"/>
    </location>
</feature>
<gene>
    <name evidence="3" type="primary">Ntng2_0</name>
    <name evidence="3" type="ORF">GTO93_0021939</name>
</gene>
<sequence>MHSDLASTMLRLVALLLHGLALALGHYDICKSLVSMDDGPVWEFYACQPKPISMKDYMKVKVDPPGITCGDPPESDSPHSSGDLKVQWESSDPTTEPASSFTPWRTVAISKLLTPGQQGSL</sequence>
<comment type="caution">
    <text evidence="3">The sequence shown here is derived from an EMBL/GenBank/DDBJ whole genome shotgun (WGS) entry which is preliminary data.</text>
</comment>
<evidence type="ECO:0000256" key="2">
    <source>
        <dbReference type="SAM" id="SignalP"/>
    </source>
</evidence>
<evidence type="ECO:0000313" key="4">
    <source>
        <dbReference type="Proteomes" id="UP001166093"/>
    </source>
</evidence>
<evidence type="ECO:0000256" key="1">
    <source>
        <dbReference type="SAM" id="MobiDB-lite"/>
    </source>
</evidence>
<keyword evidence="2" id="KW-0732">Signal</keyword>
<evidence type="ECO:0000313" key="3">
    <source>
        <dbReference type="EMBL" id="MBN3287888.1"/>
    </source>
</evidence>
<protein>
    <submittedName>
        <fullName evidence="3">NTNG2 protein</fullName>
    </submittedName>
</protein>
<reference evidence="3" key="1">
    <citation type="journal article" date="2021" name="Cell">
        <title>Tracing the genetic footprints of vertebrate landing in non-teleost ray-finned fishes.</title>
        <authorList>
            <person name="Bi X."/>
            <person name="Wang K."/>
            <person name="Yang L."/>
            <person name="Pan H."/>
            <person name="Jiang H."/>
            <person name="Wei Q."/>
            <person name="Fang M."/>
            <person name="Yu H."/>
            <person name="Zhu C."/>
            <person name="Cai Y."/>
            <person name="He Y."/>
            <person name="Gan X."/>
            <person name="Zeng H."/>
            <person name="Yu D."/>
            <person name="Zhu Y."/>
            <person name="Jiang H."/>
            <person name="Qiu Q."/>
            <person name="Yang H."/>
            <person name="Zhang Y.E."/>
            <person name="Wang W."/>
            <person name="Zhu M."/>
            <person name="He S."/>
            <person name="Zhang G."/>
        </authorList>
    </citation>
    <scope>NUCLEOTIDE SEQUENCE</scope>
    <source>
        <strain evidence="3">Pddl_001</strain>
    </source>
</reference>
<feature type="non-terminal residue" evidence="3">
    <location>
        <position position="1"/>
    </location>
</feature>
<proteinExistence type="predicted"/>
<feature type="non-terminal residue" evidence="3">
    <location>
        <position position="121"/>
    </location>
</feature>
<organism evidence="3 4">
    <name type="scientific">Polyodon spathula</name>
    <name type="common">North American paddlefish</name>
    <name type="synonym">Squalus spathula</name>
    <dbReference type="NCBI Taxonomy" id="7913"/>
    <lineage>
        <taxon>Eukaryota</taxon>
        <taxon>Metazoa</taxon>
        <taxon>Chordata</taxon>
        <taxon>Craniata</taxon>
        <taxon>Vertebrata</taxon>
        <taxon>Euteleostomi</taxon>
        <taxon>Actinopterygii</taxon>
        <taxon>Chondrostei</taxon>
        <taxon>Acipenseriformes</taxon>
        <taxon>Polyodontidae</taxon>
        <taxon>Polyodon</taxon>
    </lineage>
</organism>
<dbReference type="EMBL" id="JAAWVQ010170164">
    <property type="protein sequence ID" value="MBN3287888.1"/>
    <property type="molecule type" value="Genomic_DNA"/>
</dbReference>
<feature type="chain" id="PRO_5046424789" evidence="2">
    <location>
        <begin position="26"/>
        <end position="121"/>
    </location>
</feature>
<name>A0ABS2YN71_POLSP</name>
<accession>A0ABS2YN71</accession>
<feature type="signal peptide" evidence="2">
    <location>
        <begin position="1"/>
        <end position="25"/>
    </location>
</feature>
<feature type="compositionally biased region" description="Polar residues" evidence="1">
    <location>
        <begin position="88"/>
        <end position="102"/>
    </location>
</feature>